<gene>
    <name evidence="2" type="ORF">EJQ19_14355</name>
</gene>
<dbReference type="SUPFAM" id="SSF51658">
    <property type="entry name" value="Xylose isomerase-like"/>
    <property type="match status" value="1"/>
</dbReference>
<dbReference type="InterPro" id="IPR050312">
    <property type="entry name" value="IolE/XylAMocC-like"/>
</dbReference>
<accession>A0A430JDF5</accession>
<evidence type="ECO:0000313" key="2">
    <source>
        <dbReference type="EMBL" id="RTE09041.1"/>
    </source>
</evidence>
<dbReference type="InterPro" id="IPR013022">
    <property type="entry name" value="Xyl_isomerase-like_TIM-brl"/>
</dbReference>
<dbReference type="InterPro" id="IPR036237">
    <property type="entry name" value="Xyl_isomerase-like_sf"/>
</dbReference>
<protein>
    <submittedName>
        <fullName evidence="2">Sugar phosphate isomerase/epimerase</fullName>
    </submittedName>
</protein>
<keyword evidence="3" id="KW-1185">Reference proteome</keyword>
<keyword evidence="2" id="KW-0413">Isomerase</keyword>
<dbReference type="EMBL" id="RXHU01000040">
    <property type="protein sequence ID" value="RTE09041.1"/>
    <property type="molecule type" value="Genomic_DNA"/>
</dbReference>
<dbReference type="AlphaFoldDB" id="A0A430JDF5"/>
<comment type="caution">
    <text evidence="2">The sequence shown here is derived from an EMBL/GenBank/DDBJ whole genome shotgun (WGS) entry which is preliminary data.</text>
</comment>
<proteinExistence type="predicted"/>
<dbReference type="Gene3D" id="3.20.20.150">
    <property type="entry name" value="Divalent-metal-dependent TIM barrel enzymes"/>
    <property type="match status" value="1"/>
</dbReference>
<dbReference type="PANTHER" id="PTHR12110:SF21">
    <property type="entry name" value="XYLOSE ISOMERASE-LIKE TIM BARREL DOMAIN-CONTAINING PROTEIN"/>
    <property type="match status" value="1"/>
</dbReference>
<organism evidence="2 3">
    <name type="scientific">Paenibacillus whitsoniae</name>
    <dbReference type="NCBI Taxonomy" id="2496558"/>
    <lineage>
        <taxon>Bacteria</taxon>
        <taxon>Bacillati</taxon>
        <taxon>Bacillota</taxon>
        <taxon>Bacilli</taxon>
        <taxon>Bacillales</taxon>
        <taxon>Paenibacillaceae</taxon>
        <taxon>Paenibacillus</taxon>
    </lineage>
</organism>
<dbReference type="OrthoDB" id="9814946at2"/>
<sequence length="258" mass="28612">MGCMRSWGWCSGIEDAGQLRTLGFDYIECAVVSLSLENESEYKERLSLFLESPLPVRAMNIFFPGDLKVVGPDVDDARIARYVDKAAEALHRIGVETVVLGSGKARHSPDGWEPLRAADQFLRLVNRMADAFAGTGTVLAIEPLNRKETNLVTTIAEAVSFAEQVNRPEVRVLADFYHMQEEGDPLTSLVAHSKWLRHVHLADTGRFSPGTGTYPYADFAAALNQAGYTGTISAECTVKDKEQELPVSLDFMRRVFER</sequence>
<feature type="domain" description="Xylose isomerase-like TIM barrel" evidence="1">
    <location>
        <begin position="19"/>
        <end position="254"/>
    </location>
</feature>
<reference evidence="2 3" key="1">
    <citation type="submission" date="2018-12" db="EMBL/GenBank/DDBJ databases">
        <title>Bacillus ochoae sp. nov., Paenibacillus whitsoniae sp. nov., Paenibacillus spiritus sp. nov. Isolated from the Mars Exploration Rover during spacecraft assembly.</title>
        <authorList>
            <person name="Seuylemezian A."/>
            <person name="Vaishampayan P."/>
        </authorList>
    </citation>
    <scope>NUCLEOTIDE SEQUENCE [LARGE SCALE GENOMIC DNA]</scope>
    <source>
        <strain evidence="2 3">MER 54</strain>
    </source>
</reference>
<dbReference type="Pfam" id="PF01261">
    <property type="entry name" value="AP_endonuc_2"/>
    <property type="match status" value="1"/>
</dbReference>
<dbReference type="GO" id="GO:0016853">
    <property type="term" value="F:isomerase activity"/>
    <property type="evidence" value="ECO:0007669"/>
    <property type="project" value="UniProtKB-KW"/>
</dbReference>
<dbReference type="Proteomes" id="UP000276128">
    <property type="component" value="Unassembled WGS sequence"/>
</dbReference>
<dbReference type="PANTHER" id="PTHR12110">
    <property type="entry name" value="HYDROXYPYRUVATE ISOMERASE"/>
    <property type="match status" value="1"/>
</dbReference>
<name>A0A430JDF5_9BACL</name>
<evidence type="ECO:0000259" key="1">
    <source>
        <dbReference type="Pfam" id="PF01261"/>
    </source>
</evidence>
<evidence type="ECO:0000313" key="3">
    <source>
        <dbReference type="Proteomes" id="UP000276128"/>
    </source>
</evidence>